<accession>A0ABV8L497</accession>
<feature type="compositionally biased region" description="Basic and acidic residues" evidence="1">
    <location>
        <begin position="14"/>
        <end position="23"/>
    </location>
</feature>
<sequence length="149" mass="16682">MQATGRSGSSRCDAQPHHPWPDWRNGDTAALRAHVGWAVEGVLVDVEHGLWMQGWGERPNNLVEALTAARSHLSRVPKLVPVFAHRYLPSGRRVYGHPVLSVHQTDIIIYGTDLANYITNEFADHGEDGWSISDDWNRPPLVAFWGDLV</sequence>
<evidence type="ECO:0000256" key="1">
    <source>
        <dbReference type="SAM" id="MobiDB-lite"/>
    </source>
</evidence>
<protein>
    <recommendedName>
        <fullName evidence="4">SUKH-3 immunity protein of toxin-antitoxin system</fullName>
    </recommendedName>
</protein>
<feature type="compositionally biased region" description="Polar residues" evidence="1">
    <location>
        <begin position="1"/>
        <end position="12"/>
    </location>
</feature>
<name>A0ABV8L497_9NOCA</name>
<reference evidence="3" key="1">
    <citation type="journal article" date="2019" name="Int. J. Syst. Evol. Microbiol.">
        <title>The Global Catalogue of Microorganisms (GCM) 10K type strain sequencing project: providing services to taxonomists for standard genome sequencing and annotation.</title>
        <authorList>
            <consortium name="The Broad Institute Genomics Platform"/>
            <consortium name="The Broad Institute Genome Sequencing Center for Infectious Disease"/>
            <person name="Wu L."/>
            <person name="Ma J."/>
        </authorList>
    </citation>
    <scope>NUCLEOTIDE SEQUENCE [LARGE SCALE GENOMIC DNA]</scope>
    <source>
        <strain evidence="3">CGMCC 4.7204</strain>
    </source>
</reference>
<comment type="caution">
    <text evidence="2">The sequence shown here is derived from an EMBL/GenBank/DDBJ whole genome shotgun (WGS) entry which is preliminary data.</text>
</comment>
<proteinExistence type="predicted"/>
<gene>
    <name evidence="2" type="ORF">ACFOW8_12180</name>
</gene>
<organism evidence="2 3">
    <name type="scientific">Nocardia rhizosphaerae</name>
    <dbReference type="NCBI Taxonomy" id="1691571"/>
    <lineage>
        <taxon>Bacteria</taxon>
        <taxon>Bacillati</taxon>
        <taxon>Actinomycetota</taxon>
        <taxon>Actinomycetes</taxon>
        <taxon>Mycobacteriales</taxon>
        <taxon>Nocardiaceae</taxon>
        <taxon>Nocardia</taxon>
    </lineage>
</organism>
<feature type="region of interest" description="Disordered" evidence="1">
    <location>
        <begin position="1"/>
        <end position="23"/>
    </location>
</feature>
<keyword evidence="3" id="KW-1185">Reference proteome</keyword>
<evidence type="ECO:0008006" key="4">
    <source>
        <dbReference type="Google" id="ProtNLM"/>
    </source>
</evidence>
<evidence type="ECO:0000313" key="3">
    <source>
        <dbReference type="Proteomes" id="UP001595767"/>
    </source>
</evidence>
<dbReference type="Proteomes" id="UP001595767">
    <property type="component" value="Unassembled WGS sequence"/>
</dbReference>
<dbReference type="RefSeq" id="WP_378550157.1">
    <property type="nucleotide sequence ID" value="NZ_JBHSBA010000005.1"/>
</dbReference>
<evidence type="ECO:0000313" key="2">
    <source>
        <dbReference type="EMBL" id="MFC4125689.1"/>
    </source>
</evidence>
<dbReference type="EMBL" id="JBHSBA010000005">
    <property type="protein sequence ID" value="MFC4125689.1"/>
    <property type="molecule type" value="Genomic_DNA"/>
</dbReference>
<dbReference type="PANTHER" id="PTHR32011">
    <property type="entry name" value="OS08G0472400 PROTEIN"/>
    <property type="match status" value="1"/>
</dbReference>
<dbReference type="PANTHER" id="PTHR32011:SF2">
    <property type="entry name" value="OS08G0472400 PROTEIN"/>
    <property type="match status" value="1"/>
</dbReference>